<reference evidence="8" key="1">
    <citation type="submission" date="2020-08" db="EMBL/GenBank/DDBJ databases">
        <title>Multicomponent nature underlies the extraordinary mechanical properties of spider dragline silk.</title>
        <authorList>
            <person name="Kono N."/>
            <person name="Nakamura H."/>
            <person name="Mori M."/>
            <person name="Yoshida Y."/>
            <person name="Ohtoshi R."/>
            <person name="Malay A.D."/>
            <person name="Moran D.A.P."/>
            <person name="Tomita M."/>
            <person name="Numata K."/>
            <person name="Arakawa K."/>
        </authorList>
    </citation>
    <scope>NUCLEOTIDE SEQUENCE</scope>
</reference>
<dbReference type="Gene3D" id="2.40.10.10">
    <property type="entry name" value="Trypsin-like serine proteases"/>
    <property type="match status" value="1"/>
</dbReference>
<feature type="region of interest" description="Disordered" evidence="5">
    <location>
        <begin position="189"/>
        <end position="496"/>
    </location>
</feature>
<feature type="compositionally biased region" description="Low complexity" evidence="5">
    <location>
        <begin position="383"/>
        <end position="394"/>
    </location>
</feature>
<evidence type="ECO:0000256" key="1">
    <source>
        <dbReference type="ARBA" id="ARBA00022670"/>
    </source>
</evidence>
<feature type="domain" description="Peptidase S1" evidence="7">
    <location>
        <begin position="517"/>
        <end position="764"/>
    </location>
</feature>
<dbReference type="PROSITE" id="PS00135">
    <property type="entry name" value="TRYPSIN_SER"/>
    <property type="match status" value="1"/>
</dbReference>
<accession>A0A8X6PTT4</accession>
<dbReference type="GO" id="GO:0006508">
    <property type="term" value="P:proteolysis"/>
    <property type="evidence" value="ECO:0007669"/>
    <property type="project" value="UniProtKB-KW"/>
</dbReference>
<evidence type="ECO:0000256" key="2">
    <source>
        <dbReference type="ARBA" id="ARBA00022801"/>
    </source>
</evidence>
<proteinExistence type="predicted"/>
<feature type="compositionally biased region" description="Polar residues" evidence="5">
    <location>
        <begin position="279"/>
        <end position="289"/>
    </location>
</feature>
<organism evidence="8 9">
    <name type="scientific">Nephila pilipes</name>
    <name type="common">Giant wood spider</name>
    <name type="synonym">Nephila maculata</name>
    <dbReference type="NCBI Taxonomy" id="299642"/>
    <lineage>
        <taxon>Eukaryota</taxon>
        <taxon>Metazoa</taxon>
        <taxon>Ecdysozoa</taxon>
        <taxon>Arthropoda</taxon>
        <taxon>Chelicerata</taxon>
        <taxon>Arachnida</taxon>
        <taxon>Araneae</taxon>
        <taxon>Araneomorphae</taxon>
        <taxon>Entelegynae</taxon>
        <taxon>Araneoidea</taxon>
        <taxon>Nephilidae</taxon>
        <taxon>Nephila</taxon>
    </lineage>
</organism>
<dbReference type="SMART" id="SM00020">
    <property type="entry name" value="Tryp_SPc"/>
    <property type="match status" value="1"/>
</dbReference>
<evidence type="ECO:0000256" key="6">
    <source>
        <dbReference type="SAM" id="SignalP"/>
    </source>
</evidence>
<dbReference type="InterPro" id="IPR043504">
    <property type="entry name" value="Peptidase_S1_PA_chymotrypsin"/>
</dbReference>
<dbReference type="Proteomes" id="UP000887013">
    <property type="component" value="Unassembled WGS sequence"/>
</dbReference>
<dbReference type="AlphaFoldDB" id="A0A8X6PTT4"/>
<dbReference type="EMBL" id="BMAW01071895">
    <property type="protein sequence ID" value="GFT80300.1"/>
    <property type="molecule type" value="Genomic_DNA"/>
</dbReference>
<feature type="compositionally biased region" description="Low complexity" evidence="5">
    <location>
        <begin position="445"/>
        <end position="468"/>
    </location>
</feature>
<dbReference type="PANTHER" id="PTHR24252">
    <property type="entry name" value="ACROSIN-RELATED"/>
    <property type="match status" value="1"/>
</dbReference>
<dbReference type="InterPro" id="IPR001254">
    <property type="entry name" value="Trypsin_dom"/>
</dbReference>
<dbReference type="CDD" id="cd00190">
    <property type="entry name" value="Tryp_SPc"/>
    <property type="match status" value="1"/>
</dbReference>
<keyword evidence="3" id="KW-0720">Serine protease</keyword>
<dbReference type="PANTHER" id="PTHR24252:SF7">
    <property type="entry name" value="HYALIN"/>
    <property type="match status" value="1"/>
</dbReference>
<keyword evidence="6" id="KW-0732">Signal</keyword>
<dbReference type="FunFam" id="2.40.10.10:FF:000006">
    <property type="entry name" value="Serine proteinase stubble"/>
    <property type="match status" value="1"/>
</dbReference>
<dbReference type="OrthoDB" id="6428296at2759"/>
<keyword evidence="4" id="KW-1015">Disulfide bond</keyword>
<evidence type="ECO:0000313" key="9">
    <source>
        <dbReference type="Proteomes" id="UP000887013"/>
    </source>
</evidence>
<dbReference type="Pfam" id="PF00089">
    <property type="entry name" value="Trypsin"/>
    <property type="match status" value="1"/>
</dbReference>
<dbReference type="InterPro" id="IPR033116">
    <property type="entry name" value="TRYPSIN_SER"/>
</dbReference>
<evidence type="ECO:0000256" key="3">
    <source>
        <dbReference type="ARBA" id="ARBA00022825"/>
    </source>
</evidence>
<protein>
    <submittedName>
        <fullName evidence="8">Clotting factor B</fullName>
    </submittedName>
</protein>
<dbReference type="GO" id="GO:0004252">
    <property type="term" value="F:serine-type endopeptidase activity"/>
    <property type="evidence" value="ECO:0007669"/>
    <property type="project" value="InterPro"/>
</dbReference>
<keyword evidence="1" id="KW-0645">Protease</keyword>
<feature type="compositionally biased region" description="Basic and acidic residues" evidence="5">
    <location>
        <begin position="483"/>
        <end position="496"/>
    </location>
</feature>
<keyword evidence="9" id="KW-1185">Reference proteome</keyword>
<comment type="caution">
    <text evidence="8">The sequence shown here is derived from an EMBL/GenBank/DDBJ whole genome shotgun (WGS) entry which is preliminary data.</text>
</comment>
<feature type="compositionally biased region" description="Polar residues" evidence="5">
    <location>
        <begin position="193"/>
        <end position="230"/>
    </location>
</feature>
<feature type="compositionally biased region" description="Basic and acidic residues" evidence="5">
    <location>
        <begin position="265"/>
        <end position="278"/>
    </location>
</feature>
<dbReference type="PRINTS" id="PR00722">
    <property type="entry name" value="CHYMOTRYPSIN"/>
</dbReference>
<feature type="signal peptide" evidence="6">
    <location>
        <begin position="1"/>
        <end position="20"/>
    </location>
</feature>
<evidence type="ECO:0000256" key="4">
    <source>
        <dbReference type="ARBA" id="ARBA00023157"/>
    </source>
</evidence>
<dbReference type="SUPFAM" id="SSF50494">
    <property type="entry name" value="Trypsin-like serine proteases"/>
    <property type="match status" value="1"/>
</dbReference>
<dbReference type="InterPro" id="IPR001314">
    <property type="entry name" value="Peptidase_S1A"/>
</dbReference>
<keyword evidence="2" id="KW-0378">Hydrolase</keyword>
<dbReference type="InterPro" id="IPR009003">
    <property type="entry name" value="Peptidase_S1_PA"/>
</dbReference>
<evidence type="ECO:0000256" key="5">
    <source>
        <dbReference type="SAM" id="MobiDB-lite"/>
    </source>
</evidence>
<feature type="compositionally biased region" description="Polar residues" evidence="5">
    <location>
        <begin position="363"/>
        <end position="372"/>
    </location>
</feature>
<feature type="compositionally biased region" description="Basic and acidic residues" evidence="5">
    <location>
        <begin position="435"/>
        <end position="444"/>
    </location>
</feature>
<sequence>MNPSLFILVCSSILLCRADAARWSWGHFANFKGPSEETKEQNVCLNGQCLQAWKCPENATVIQSDTACSKRDDGPWVCCVEYTDTLEMHSKDEPTLTTVSFTELFLKNSRNPYDSTSLSSNPILDISEENKENNYSSLPLPMGYRYRADIEKWGRSYTYSPKHSYTEDASSSPEEYRYNAEIVNWGKSYARSPKNSQKENVNAKPSSTDTNKSTNRTQSDKGSTTGPSSRFTEEKLRHPVTSSLRNKNNPEARYDPHRGHGWSKVTKESWDTNHDSGSSRRSAIKTTTRPRWDSRDREETSSRRTKTWEVRTTASSWEKPTKGSWDSTSNSRKSSSATPNSWTKSTTASRDRDSPSSSERTTKNQVVGTTAKTFMKPTRVSWKSTTPTRKPTSTNGRSTESLTNTKITPEYPGRQSFSTTKAPLSTRLSSRSTKRPIENLENPKRTSSTSRTNSVNRRSTTKKFSSTTPMPDINIHQCGLRQTNRDAARRGKRSDPEVVVYAGSTEIEKNRTPFQRIVGGKEAEPFSWPWVAALYRVTESGGNRFLSAGTLINEHFVLTAAHVFTPDDLRTASFVVMLGTHTAKESVAEHVVMYVLRHPDYQQRFYYNDIALLKLERPVVFNNYVMPVCLPSPSVPLMEDEELEGKKVTVMGWGDESYGGKTSRVLKEASFPIVSRESCNTSYFRVASNRFPRGITASMLCAGAPNGGKDACQGDSGGPLTTIQGGRHTQVGIVSFGYKCGDKEYPGVYTKVAPYLSWIAQNARCDDYKHDYPDYYSR</sequence>
<feature type="compositionally biased region" description="Basic and acidic residues" evidence="5">
    <location>
        <begin position="290"/>
        <end position="309"/>
    </location>
</feature>
<feature type="compositionally biased region" description="Basic and acidic residues" evidence="5">
    <location>
        <begin position="248"/>
        <end position="258"/>
    </location>
</feature>
<feature type="compositionally biased region" description="Polar residues" evidence="5">
    <location>
        <begin position="395"/>
        <end position="407"/>
    </location>
</feature>
<evidence type="ECO:0000313" key="8">
    <source>
        <dbReference type="EMBL" id="GFT80300.1"/>
    </source>
</evidence>
<name>A0A8X6PTT4_NEPPI</name>
<feature type="chain" id="PRO_5036445307" evidence="6">
    <location>
        <begin position="21"/>
        <end position="778"/>
    </location>
</feature>
<feature type="compositionally biased region" description="Low complexity" evidence="5">
    <location>
        <begin position="324"/>
        <end position="348"/>
    </location>
</feature>
<dbReference type="PROSITE" id="PS50240">
    <property type="entry name" value="TRYPSIN_DOM"/>
    <property type="match status" value="1"/>
</dbReference>
<evidence type="ECO:0000259" key="7">
    <source>
        <dbReference type="PROSITE" id="PS50240"/>
    </source>
</evidence>
<gene>
    <name evidence="8" type="ORF">NPIL_246471</name>
</gene>